<dbReference type="PANTHER" id="PTHR47338:SF20">
    <property type="entry name" value="ZN(II)2CYS6 TRANSCRIPTION FACTOR (EUROFUNG)"/>
    <property type="match status" value="1"/>
</dbReference>
<evidence type="ECO:0000313" key="7">
    <source>
        <dbReference type="EMBL" id="PON27650.1"/>
    </source>
</evidence>
<dbReference type="InterPro" id="IPR050815">
    <property type="entry name" value="TF_fung"/>
</dbReference>
<evidence type="ECO:0000256" key="5">
    <source>
        <dbReference type="ARBA" id="ARBA00023242"/>
    </source>
</evidence>
<evidence type="ECO:0000313" key="8">
    <source>
        <dbReference type="Proteomes" id="UP000054821"/>
    </source>
</evidence>
<name>A0A2P4ZTN6_9HYPO</name>
<dbReference type="CDD" id="cd12148">
    <property type="entry name" value="fungal_TF_MHR"/>
    <property type="match status" value="1"/>
</dbReference>
<keyword evidence="2" id="KW-0479">Metal-binding</keyword>
<dbReference type="InterPro" id="IPR007219">
    <property type="entry name" value="XnlR_reg_dom"/>
</dbReference>
<keyword evidence="8" id="KW-1185">Reference proteome</keyword>
<protein>
    <recommendedName>
        <fullName evidence="6">Zn(2)-C6 fungal-type domain-containing protein</fullName>
    </recommendedName>
</protein>
<comment type="caution">
    <text evidence="7">The sequence shown here is derived from an EMBL/GenBank/DDBJ whole genome shotgun (WGS) entry which is preliminary data.</text>
</comment>
<comment type="subcellular location">
    <subcellularLocation>
        <location evidence="1">Nucleus</location>
    </subcellularLocation>
</comment>
<dbReference type="InterPro" id="IPR001138">
    <property type="entry name" value="Zn2Cys6_DnaBD"/>
</dbReference>
<gene>
    <name evidence="7" type="ORF">TGAM01_v203417</name>
</gene>
<dbReference type="SUPFAM" id="SSF57701">
    <property type="entry name" value="Zn2/Cys6 DNA-binding domain"/>
    <property type="match status" value="1"/>
</dbReference>
<evidence type="ECO:0000256" key="1">
    <source>
        <dbReference type="ARBA" id="ARBA00004123"/>
    </source>
</evidence>
<keyword evidence="3" id="KW-0805">Transcription regulation</keyword>
<dbReference type="GeneID" id="36347452"/>
<dbReference type="GO" id="GO:0006351">
    <property type="term" value="P:DNA-templated transcription"/>
    <property type="evidence" value="ECO:0007669"/>
    <property type="project" value="InterPro"/>
</dbReference>
<dbReference type="PROSITE" id="PS50048">
    <property type="entry name" value="ZN2_CY6_FUNGAL_2"/>
    <property type="match status" value="1"/>
</dbReference>
<dbReference type="PANTHER" id="PTHR47338">
    <property type="entry name" value="ZN(II)2CYS6 TRANSCRIPTION FACTOR (EUROFUNG)-RELATED"/>
    <property type="match status" value="1"/>
</dbReference>
<dbReference type="GO" id="GO:0005634">
    <property type="term" value="C:nucleus"/>
    <property type="evidence" value="ECO:0007669"/>
    <property type="project" value="UniProtKB-SubCell"/>
</dbReference>
<dbReference type="GO" id="GO:0008270">
    <property type="term" value="F:zinc ion binding"/>
    <property type="evidence" value="ECO:0007669"/>
    <property type="project" value="InterPro"/>
</dbReference>
<dbReference type="SMART" id="SM00066">
    <property type="entry name" value="GAL4"/>
    <property type="match status" value="1"/>
</dbReference>
<evidence type="ECO:0000259" key="6">
    <source>
        <dbReference type="PROSITE" id="PS50048"/>
    </source>
</evidence>
<reference evidence="7 8" key="1">
    <citation type="journal article" date="2016" name="Genome Announc.">
        <title>Draft Whole-Genome Sequence of Trichoderma gamsii T6085, a Promising Biocontrol Agent of Fusarium Head Blight on Wheat.</title>
        <authorList>
            <person name="Baroncelli R."/>
            <person name="Zapparata A."/>
            <person name="Piaggeschi G."/>
            <person name="Sarrocco S."/>
            <person name="Vannacci G."/>
        </authorList>
    </citation>
    <scope>NUCLEOTIDE SEQUENCE [LARGE SCALE GENOMIC DNA]</scope>
    <source>
        <strain evidence="7 8">T6085</strain>
    </source>
</reference>
<proteinExistence type="predicted"/>
<evidence type="ECO:0000256" key="4">
    <source>
        <dbReference type="ARBA" id="ARBA00023163"/>
    </source>
</evidence>
<dbReference type="CDD" id="cd00067">
    <property type="entry name" value="GAL4"/>
    <property type="match status" value="1"/>
</dbReference>
<dbReference type="GO" id="GO:0003677">
    <property type="term" value="F:DNA binding"/>
    <property type="evidence" value="ECO:0007669"/>
    <property type="project" value="InterPro"/>
</dbReference>
<feature type="domain" description="Zn(2)-C6 fungal-type" evidence="6">
    <location>
        <begin position="7"/>
        <end position="37"/>
    </location>
</feature>
<dbReference type="EMBL" id="JPDN02000009">
    <property type="protein sequence ID" value="PON27650.1"/>
    <property type="molecule type" value="Genomic_DNA"/>
</dbReference>
<sequence>MVLASYSCQSCQKRKKRCSKQLPECAACVRMKRPCKYPQRKVTAPLVTTSTDDHFSPGVLTNRFPSSFFIDPIMFQSYGVQIPQGRIAIPNRVMEYLADVTLFKSAVADYFHNVHHWMPIISRIRLHSLLSNRPLHQQEPDCILLLLSIKLILSTPDRSKSTSEVYTITKHFFFMVEAVGCLTLQMVQAGIMIALYELGHGIYPAVFSTIATCARYGTALGIDELSAADLTSAGGEEKVRVWWGVLIVDHILNLGVHGRQLSTEGPKNNQPLPMDDDDWDRLVATHREPQRLSNPTELKAGSFARTAQAINLLSQVFQYLGNLRAGLQLEHEHLDQLNRTILSLSNLVEEESAQRGILLCCPVGFCSNALLLINTPYLDGITAARLTDEQSRKSRQLVLSEIEKTRIIAEEYLTGERGTVDETCPLFLSWLYRAAATATFIHQETNDVKHHEQSLSVQNSIQDISQRWRVAASYLQLLETRQFMTMAS</sequence>
<dbReference type="Gene3D" id="4.10.240.10">
    <property type="entry name" value="Zn(2)-C6 fungal-type DNA-binding domain"/>
    <property type="match status" value="1"/>
</dbReference>
<organism evidence="7 8">
    <name type="scientific">Trichoderma gamsii</name>
    <dbReference type="NCBI Taxonomy" id="398673"/>
    <lineage>
        <taxon>Eukaryota</taxon>
        <taxon>Fungi</taxon>
        <taxon>Dikarya</taxon>
        <taxon>Ascomycota</taxon>
        <taxon>Pezizomycotina</taxon>
        <taxon>Sordariomycetes</taxon>
        <taxon>Hypocreomycetidae</taxon>
        <taxon>Hypocreales</taxon>
        <taxon>Hypocreaceae</taxon>
        <taxon>Trichoderma</taxon>
    </lineage>
</organism>
<dbReference type="STRING" id="398673.A0A2P4ZTN6"/>
<dbReference type="RefSeq" id="XP_024406040.1">
    <property type="nucleotide sequence ID" value="XM_024549202.1"/>
</dbReference>
<keyword evidence="5" id="KW-0539">Nucleus</keyword>
<accession>A0A2P4ZTN6</accession>
<dbReference type="GO" id="GO:0000981">
    <property type="term" value="F:DNA-binding transcription factor activity, RNA polymerase II-specific"/>
    <property type="evidence" value="ECO:0007669"/>
    <property type="project" value="InterPro"/>
</dbReference>
<dbReference type="Proteomes" id="UP000054821">
    <property type="component" value="Unassembled WGS sequence"/>
</dbReference>
<evidence type="ECO:0000256" key="2">
    <source>
        <dbReference type="ARBA" id="ARBA00022723"/>
    </source>
</evidence>
<dbReference type="InterPro" id="IPR036864">
    <property type="entry name" value="Zn2-C6_fun-type_DNA-bd_sf"/>
</dbReference>
<dbReference type="AlphaFoldDB" id="A0A2P4ZTN6"/>
<dbReference type="Pfam" id="PF00172">
    <property type="entry name" value="Zn_clus"/>
    <property type="match status" value="1"/>
</dbReference>
<keyword evidence="4" id="KW-0804">Transcription</keyword>
<evidence type="ECO:0000256" key="3">
    <source>
        <dbReference type="ARBA" id="ARBA00023015"/>
    </source>
</evidence>
<dbReference type="Pfam" id="PF04082">
    <property type="entry name" value="Fungal_trans"/>
    <property type="match status" value="1"/>
</dbReference>